<dbReference type="Proteomes" id="UP001057375">
    <property type="component" value="Unassembled WGS sequence"/>
</dbReference>
<accession>A0ABQ5K8E2</accession>
<name>A0ABQ5K8E2_9EUKA</name>
<organism evidence="1 2">
    <name type="scientific">Aduncisulcus paluster</name>
    <dbReference type="NCBI Taxonomy" id="2918883"/>
    <lineage>
        <taxon>Eukaryota</taxon>
        <taxon>Metamonada</taxon>
        <taxon>Carpediemonas-like organisms</taxon>
        <taxon>Aduncisulcus</taxon>
    </lineage>
</organism>
<evidence type="ECO:0000313" key="2">
    <source>
        <dbReference type="Proteomes" id="UP001057375"/>
    </source>
</evidence>
<evidence type="ECO:0000313" key="1">
    <source>
        <dbReference type="EMBL" id="GKT27440.1"/>
    </source>
</evidence>
<keyword evidence="2" id="KW-1185">Reference proteome</keyword>
<comment type="caution">
    <text evidence="1">The sequence shown here is derived from an EMBL/GenBank/DDBJ whole genome shotgun (WGS) entry which is preliminary data.</text>
</comment>
<dbReference type="EMBL" id="BQXS01012744">
    <property type="protein sequence ID" value="GKT27440.1"/>
    <property type="molecule type" value="Genomic_DNA"/>
</dbReference>
<protein>
    <submittedName>
        <fullName evidence="1">Uncharacterized protein</fullName>
    </submittedName>
</protein>
<reference evidence="1" key="1">
    <citation type="submission" date="2022-03" db="EMBL/GenBank/DDBJ databases">
        <title>Draft genome sequence of Aduncisulcus paluster, a free-living microaerophilic Fornicata.</title>
        <authorList>
            <person name="Yuyama I."/>
            <person name="Kume K."/>
            <person name="Tamura T."/>
            <person name="Inagaki Y."/>
            <person name="Hashimoto T."/>
        </authorList>
    </citation>
    <scope>NUCLEOTIDE SEQUENCE</scope>
    <source>
        <strain evidence="1">NY0171</strain>
    </source>
</reference>
<proteinExistence type="predicted"/>
<gene>
    <name evidence="1" type="ORF">ADUPG1_013836</name>
</gene>
<sequence length="173" mass="19523">MDKFFLSDYNLKGFCLFPKLFSPSIFAILAAKKDLGQILHEIGEDEMSRCSVFILCSNHFIPSCTITSTFQILNNDTLIEKKITNDMLLQQIELPPSYSEYDSIMFHKDGTRLAIASESQIQIFSIQMYGPSDALSFGISVPPQLQSVSIPCVIPESMIHIPKPSHDDMMKHQ</sequence>